<gene>
    <name evidence="3" type="ORF">Vafri_16436</name>
</gene>
<protein>
    <recommendedName>
        <fullName evidence="2">Lon N-terminal domain-containing protein</fullName>
    </recommendedName>
</protein>
<feature type="domain" description="Lon N-terminal" evidence="2">
    <location>
        <begin position="9"/>
        <end position="94"/>
    </location>
</feature>
<comment type="caution">
    <text evidence="3">The sequence shown here is derived from an EMBL/GenBank/DDBJ whole genome shotgun (WGS) entry which is preliminary data.</text>
</comment>
<evidence type="ECO:0000259" key="2">
    <source>
        <dbReference type="Pfam" id="PF02190"/>
    </source>
</evidence>
<dbReference type="InterPro" id="IPR046336">
    <property type="entry name" value="Lon_prtase_N_sf"/>
</dbReference>
<sequence length="271" mass="29326">MCYVDGRADPSGASRMASVGTTLEVVDFAHVQDGRIFVTSKGRERFRVLSIVKDRPIMIAEVEELPEDEVEGEEVASLAEEVADLLRSTIRLNVKLNNLEASEDQVGLGRSEGWRAGEEGRVGLCLCAGVSVCLCFCALVCLCVCVSVCLYVIQEGPAGRWPYFVGTGDVYRSASYPIIRLSLSIMVNFFISCSHPTPHPSPLRGGPGVPLSRQRPLPDVVQGFDISLDYHHPMPIRSLSGLSVGSSILSVYPYLVRVDAASSLTPLNLAP</sequence>
<evidence type="ECO:0000313" key="4">
    <source>
        <dbReference type="Proteomes" id="UP000747399"/>
    </source>
</evidence>
<dbReference type="Pfam" id="PF02190">
    <property type="entry name" value="LON_substr_bdg"/>
    <property type="match status" value="1"/>
</dbReference>
<keyword evidence="1" id="KW-0472">Membrane</keyword>
<dbReference type="EMBL" id="BNCO01000049">
    <property type="protein sequence ID" value="GIL62172.1"/>
    <property type="molecule type" value="Genomic_DNA"/>
</dbReference>
<dbReference type="InterPro" id="IPR015947">
    <property type="entry name" value="PUA-like_sf"/>
</dbReference>
<evidence type="ECO:0000256" key="1">
    <source>
        <dbReference type="SAM" id="Phobius"/>
    </source>
</evidence>
<evidence type="ECO:0000313" key="3">
    <source>
        <dbReference type="EMBL" id="GIL62172.1"/>
    </source>
</evidence>
<keyword evidence="1" id="KW-1133">Transmembrane helix</keyword>
<keyword evidence="4" id="KW-1185">Reference proteome</keyword>
<dbReference type="AlphaFoldDB" id="A0A8J4F6H0"/>
<dbReference type="InterPro" id="IPR003111">
    <property type="entry name" value="Lon_prtase_N"/>
</dbReference>
<dbReference type="Gene3D" id="2.30.130.40">
    <property type="entry name" value="LON domain-like"/>
    <property type="match status" value="1"/>
</dbReference>
<proteinExistence type="predicted"/>
<reference evidence="3" key="1">
    <citation type="journal article" date="2021" name="Proc. Natl. Acad. Sci. U.S.A.">
        <title>Three genomes in the algal genus Volvox reveal the fate of a haploid sex-determining region after a transition to homothallism.</title>
        <authorList>
            <person name="Yamamoto K."/>
            <person name="Hamaji T."/>
            <person name="Kawai-Toyooka H."/>
            <person name="Matsuzaki R."/>
            <person name="Takahashi F."/>
            <person name="Nishimura Y."/>
            <person name="Kawachi M."/>
            <person name="Noguchi H."/>
            <person name="Minakuchi Y."/>
            <person name="Umen J.G."/>
            <person name="Toyoda A."/>
            <person name="Nozaki H."/>
        </authorList>
    </citation>
    <scope>NUCLEOTIDE SEQUENCE</scope>
    <source>
        <strain evidence="3">NIES-3780</strain>
    </source>
</reference>
<dbReference type="SUPFAM" id="SSF88697">
    <property type="entry name" value="PUA domain-like"/>
    <property type="match status" value="1"/>
</dbReference>
<accession>A0A8J4F6H0</accession>
<keyword evidence="1" id="KW-0812">Transmembrane</keyword>
<dbReference type="PANTHER" id="PTHR46732">
    <property type="entry name" value="ATP-DEPENDENT PROTEASE LA (LON) DOMAIN PROTEIN"/>
    <property type="match status" value="1"/>
</dbReference>
<dbReference type="PANTHER" id="PTHR46732:SF8">
    <property type="entry name" value="ATP-DEPENDENT PROTEASE LA (LON) DOMAIN PROTEIN"/>
    <property type="match status" value="1"/>
</dbReference>
<dbReference type="Proteomes" id="UP000747399">
    <property type="component" value="Unassembled WGS sequence"/>
</dbReference>
<feature type="transmembrane region" description="Helical" evidence="1">
    <location>
        <begin position="124"/>
        <end position="153"/>
    </location>
</feature>
<organism evidence="3 4">
    <name type="scientific">Volvox africanus</name>
    <dbReference type="NCBI Taxonomy" id="51714"/>
    <lineage>
        <taxon>Eukaryota</taxon>
        <taxon>Viridiplantae</taxon>
        <taxon>Chlorophyta</taxon>
        <taxon>core chlorophytes</taxon>
        <taxon>Chlorophyceae</taxon>
        <taxon>CS clade</taxon>
        <taxon>Chlamydomonadales</taxon>
        <taxon>Volvocaceae</taxon>
        <taxon>Volvox</taxon>
    </lineage>
</organism>
<name>A0A8J4F6H0_9CHLO</name>